<name>A0ABT1DZ49_9ACTN</name>
<dbReference type="InterPro" id="IPR029016">
    <property type="entry name" value="GAF-like_dom_sf"/>
</dbReference>
<accession>A0ABT1DZ49</accession>
<keyword evidence="2" id="KW-0238">DNA-binding</keyword>
<dbReference type="SMART" id="SM00346">
    <property type="entry name" value="HTH_ICLR"/>
    <property type="match status" value="1"/>
</dbReference>
<dbReference type="Gene3D" id="3.30.450.40">
    <property type="match status" value="1"/>
</dbReference>
<proteinExistence type="predicted"/>
<dbReference type="SUPFAM" id="SSF46785">
    <property type="entry name" value="Winged helix' DNA-binding domain"/>
    <property type="match status" value="1"/>
</dbReference>
<reference evidence="6 7" key="1">
    <citation type="submission" date="2022-06" db="EMBL/GenBank/DDBJ databases">
        <title>New Species of the Genus Actinoplanes, ActinopZanes ferrugineus.</title>
        <authorList>
            <person name="Ding P."/>
        </authorList>
    </citation>
    <scope>NUCLEOTIDE SEQUENCE [LARGE SCALE GENOMIC DNA]</scope>
    <source>
        <strain evidence="6 7">TRM88003</strain>
    </source>
</reference>
<dbReference type="InterPro" id="IPR036390">
    <property type="entry name" value="WH_DNA-bd_sf"/>
</dbReference>
<dbReference type="PANTHER" id="PTHR30136:SF35">
    <property type="entry name" value="HTH-TYPE TRANSCRIPTIONAL REGULATOR RV1719"/>
    <property type="match status" value="1"/>
</dbReference>
<evidence type="ECO:0000256" key="2">
    <source>
        <dbReference type="ARBA" id="ARBA00023125"/>
    </source>
</evidence>
<organism evidence="6 7">
    <name type="scientific">Paractinoplanes aksuensis</name>
    <dbReference type="NCBI Taxonomy" id="2939490"/>
    <lineage>
        <taxon>Bacteria</taxon>
        <taxon>Bacillati</taxon>
        <taxon>Actinomycetota</taxon>
        <taxon>Actinomycetes</taxon>
        <taxon>Micromonosporales</taxon>
        <taxon>Micromonosporaceae</taxon>
        <taxon>Paractinoplanes</taxon>
    </lineage>
</organism>
<dbReference type="PROSITE" id="PS51078">
    <property type="entry name" value="ICLR_ED"/>
    <property type="match status" value="1"/>
</dbReference>
<dbReference type="Gene3D" id="1.10.10.10">
    <property type="entry name" value="Winged helix-like DNA-binding domain superfamily/Winged helix DNA-binding domain"/>
    <property type="match status" value="1"/>
</dbReference>
<keyword evidence="1" id="KW-0805">Transcription regulation</keyword>
<evidence type="ECO:0000313" key="7">
    <source>
        <dbReference type="Proteomes" id="UP001523369"/>
    </source>
</evidence>
<dbReference type="Pfam" id="PF09339">
    <property type="entry name" value="HTH_IclR"/>
    <property type="match status" value="1"/>
</dbReference>
<dbReference type="InterPro" id="IPR005471">
    <property type="entry name" value="Tscrpt_reg_IclR_N"/>
</dbReference>
<dbReference type="InterPro" id="IPR050707">
    <property type="entry name" value="HTH_MetabolicPath_Reg"/>
</dbReference>
<dbReference type="PROSITE" id="PS51077">
    <property type="entry name" value="HTH_ICLR"/>
    <property type="match status" value="1"/>
</dbReference>
<evidence type="ECO:0000313" key="6">
    <source>
        <dbReference type="EMBL" id="MCO8276149.1"/>
    </source>
</evidence>
<dbReference type="InterPro" id="IPR036388">
    <property type="entry name" value="WH-like_DNA-bd_sf"/>
</dbReference>
<gene>
    <name evidence="6" type="ORF">M1L60_36790</name>
</gene>
<protein>
    <submittedName>
        <fullName evidence="6">IclR family transcriptional regulator</fullName>
    </submittedName>
</protein>
<evidence type="ECO:0000256" key="3">
    <source>
        <dbReference type="ARBA" id="ARBA00023163"/>
    </source>
</evidence>
<dbReference type="InterPro" id="IPR014757">
    <property type="entry name" value="Tscrpt_reg_IclR_C"/>
</dbReference>
<feature type="domain" description="IclR-ED" evidence="5">
    <location>
        <begin position="81"/>
        <end position="258"/>
    </location>
</feature>
<dbReference type="EMBL" id="JAMYJR010000042">
    <property type="protein sequence ID" value="MCO8276149.1"/>
    <property type="molecule type" value="Genomic_DNA"/>
</dbReference>
<dbReference type="PANTHER" id="PTHR30136">
    <property type="entry name" value="HELIX-TURN-HELIX TRANSCRIPTIONAL REGULATOR, ICLR FAMILY"/>
    <property type="match status" value="1"/>
</dbReference>
<dbReference type="Proteomes" id="UP001523369">
    <property type="component" value="Unassembled WGS sequence"/>
</dbReference>
<comment type="caution">
    <text evidence="6">The sequence shown here is derived from an EMBL/GenBank/DDBJ whole genome shotgun (WGS) entry which is preliminary data.</text>
</comment>
<sequence>MPSATSRSATGEETSDSGGVRSIQRALDILSLLSEERPLIAVRDIVTATGLAKTTVIRIVQTLEQSGLLWATSSGYMAGPGLWRWAHLARRSWELPPETQRLMRELAARERETVNLYVVRDTVRVCIAQQESPQPLRHVVQVGDELPLWAGASAKVLLRNATPQLLTRIARSSPWGEGHVDRLREWIDEAAVQGFAVSHGEREAGLSAVAVPLTGRSGSVVAALTLSGPTVRFTDDRVTEFTEALLAAAAQLDERGFDHPLGSSF</sequence>
<dbReference type="SUPFAM" id="SSF55781">
    <property type="entry name" value="GAF domain-like"/>
    <property type="match status" value="1"/>
</dbReference>
<keyword evidence="7" id="KW-1185">Reference proteome</keyword>
<evidence type="ECO:0000259" key="5">
    <source>
        <dbReference type="PROSITE" id="PS51078"/>
    </source>
</evidence>
<dbReference type="Pfam" id="PF01614">
    <property type="entry name" value="IclR_C"/>
    <property type="match status" value="1"/>
</dbReference>
<evidence type="ECO:0000256" key="1">
    <source>
        <dbReference type="ARBA" id="ARBA00023015"/>
    </source>
</evidence>
<feature type="domain" description="HTH iclR-type" evidence="4">
    <location>
        <begin position="20"/>
        <end position="80"/>
    </location>
</feature>
<keyword evidence="3" id="KW-0804">Transcription</keyword>
<evidence type="ECO:0000259" key="4">
    <source>
        <dbReference type="PROSITE" id="PS51077"/>
    </source>
</evidence>
<dbReference type="RefSeq" id="WP_253242186.1">
    <property type="nucleotide sequence ID" value="NZ_JAMYJR010000042.1"/>
</dbReference>